<evidence type="ECO:0000256" key="11">
    <source>
        <dbReference type="SAM" id="Phobius"/>
    </source>
</evidence>
<keyword evidence="11" id="KW-0812">Transmembrane</keyword>
<name>A0AAN9SHA8_PSOTE</name>
<dbReference type="InterPro" id="IPR039281">
    <property type="entry name" value="AGP3/12/13/14/21"/>
</dbReference>
<keyword evidence="11" id="KW-1133">Transmembrane helix</keyword>
<evidence type="ECO:0000256" key="8">
    <source>
        <dbReference type="ARBA" id="ARBA00023278"/>
    </source>
</evidence>
<evidence type="ECO:0000256" key="5">
    <source>
        <dbReference type="ARBA" id="ARBA00022974"/>
    </source>
</evidence>
<keyword evidence="4" id="KW-0732">Signal</keyword>
<dbReference type="PANTHER" id="PTHR34114">
    <property type="entry name" value="ARABINOGALACTAN PEPTIDE 1"/>
    <property type="match status" value="1"/>
</dbReference>
<evidence type="ECO:0000256" key="2">
    <source>
        <dbReference type="ARBA" id="ARBA00005835"/>
    </source>
</evidence>
<dbReference type="GO" id="GO:0098552">
    <property type="term" value="C:side of membrane"/>
    <property type="evidence" value="ECO:0007669"/>
    <property type="project" value="UniProtKB-KW"/>
</dbReference>
<keyword evidence="6 11" id="KW-0472">Membrane</keyword>
<keyword evidence="9" id="KW-0449">Lipoprotein</keyword>
<organism evidence="12 13">
    <name type="scientific">Psophocarpus tetragonolobus</name>
    <name type="common">Winged bean</name>
    <name type="synonym">Dolichos tetragonolobus</name>
    <dbReference type="NCBI Taxonomy" id="3891"/>
    <lineage>
        <taxon>Eukaryota</taxon>
        <taxon>Viridiplantae</taxon>
        <taxon>Streptophyta</taxon>
        <taxon>Embryophyta</taxon>
        <taxon>Tracheophyta</taxon>
        <taxon>Spermatophyta</taxon>
        <taxon>Magnoliopsida</taxon>
        <taxon>eudicotyledons</taxon>
        <taxon>Gunneridae</taxon>
        <taxon>Pentapetalae</taxon>
        <taxon>rosids</taxon>
        <taxon>fabids</taxon>
        <taxon>Fabales</taxon>
        <taxon>Fabaceae</taxon>
        <taxon>Papilionoideae</taxon>
        <taxon>50 kb inversion clade</taxon>
        <taxon>NPAAA clade</taxon>
        <taxon>indigoferoid/millettioid clade</taxon>
        <taxon>Phaseoleae</taxon>
        <taxon>Psophocarpus</taxon>
    </lineage>
</organism>
<comment type="similarity">
    <text evidence="2">Belongs to the AG-peptide AGP family.</text>
</comment>
<dbReference type="EMBL" id="JAYMYS010000004">
    <property type="protein sequence ID" value="KAK7396155.1"/>
    <property type="molecule type" value="Genomic_DNA"/>
</dbReference>
<proteinExistence type="inferred from homology"/>
<dbReference type="PANTHER" id="PTHR34114:SF11">
    <property type="entry name" value="ARABINOGALACTAN PROTEIN 13-RELATED"/>
    <property type="match status" value="1"/>
</dbReference>
<evidence type="ECO:0000313" key="12">
    <source>
        <dbReference type="EMBL" id="KAK7396155.1"/>
    </source>
</evidence>
<reference evidence="12 13" key="1">
    <citation type="submission" date="2024-01" db="EMBL/GenBank/DDBJ databases">
        <title>The genomes of 5 underutilized Papilionoideae crops provide insights into root nodulation and disease resistanc.</title>
        <authorList>
            <person name="Jiang F."/>
        </authorList>
    </citation>
    <scope>NUCLEOTIDE SEQUENCE [LARGE SCALE GENOMIC DNA]</scope>
    <source>
        <strain evidence="12">DUOXIRENSHENG_FW03</strain>
        <tissue evidence="12">Leaves</tissue>
    </source>
</reference>
<accession>A0AAN9SHA8</accession>
<gene>
    <name evidence="12" type="ORF">VNO78_16960</name>
</gene>
<evidence type="ECO:0000256" key="10">
    <source>
        <dbReference type="ARBA" id="ARBA00037868"/>
    </source>
</evidence>
<dbReference type="AlphaFoldDB" id="A0AAN9SHA8"/>
<feature type="transmembrane region" description="Helical" evidence="11">
    <location>
        <begin position="61"/>
        <end position="80"/>
    </location>
</feature>
<evidence type="ECO:0000313" key="13">
    <source>
        <dbReference type="Proteomes" id="UP001386955"/>
    </source>
</evidence>
<feature type="transmembrane region" description="Helical" evidence="11">
    <location>
        <begin position="30"/>
        <end position="49"/>
    </location>
</feature>
<evidence type="ECO:0000256" key="6">
    <source>
        <dbReference type="ARBA" id="ARBA00023136"/>
    </source>
</evidence>
<evidence type="ECO:0000256" key="9">
    <source>
        <dbReference type="ARBA" id="ARBA00023288"/>
    </source>
</evidence>
<comment type="subcellular location">
    <subcellularLocation>
        <location evidence="10">Endomembrane system</location>
        <topology evidence="10">Lipid-anchor</topology>
    </subcellularLocation>
    <subcellularLocation>
        <location evidence="1">Membrane</location>
        <topology evidence="1">Lipid-anchor</topology>
        <topology evidence="1">GPI-anchor</topology>
    </subcellularLocation>
</comment>
<keyword evidence="3" id="KW-0336">GPI-anchor</keyword>
<sequence>MNGCHLELANQRQVGLPGNLEPDNRNKMKVFLALVIAMLVMAVTGVSAAEAPAPGPSSDATTLFLPTAFASLFALAFALLF</sequence>
<keyword evidence="8" id="KW-0379">Hydroxylation</keyword>
<protein>
    <recommendedName>
        <fullName evidence="14">Arabinogalactan peptide 14</fullName>
    </recommendedName>
</protein>
<keyword evidence="13" id="KW-1185">Reference proteome</keyword>
<evidence type="ECO:0008006" key="14">
    <source>
        <dbReference type="Google" id="ProtNLM"/>
    </source>
</evidence>
<dbReference type="Proteomes" id="UP001386955">
    <property type="component" value="Unassembled WGS sequence"/>
</dbReference>
<evidence type="ECO:0000256" key="3">
    <source>
        <dbReference type="ARBA" id="ARBA00022622"/>
    </source>
</evidence>
<evidence type="ECO:0000256" key="4">
    <source>
        <dbReference type="ARBA" id="ARBA00022729"/>
    </source>
</evidence>
<evidence type="ECO:0000256" key="1">
    <source>
        <dbReference type="ARBA" id="ARBA00004589"/>
    </source>
</evidence>
<evidence type="ECO:0000256" key="7">
    <source>
        <dbReference type="ARBA" id="ARBA00023180"/>
    </source>
</evidence>
<comment type="caution">
    <text evidence="12">The sequence shown here is derived from an EMBL/GenBank/DDBJ whole genome shotgun (WGS) entry which is preliminary data.</text>
</comment>
<keyword evidence="7" id="KW-0325">Glycoprotein</keyword>
<keyword evidence="5" id="KW-0654">Proteoglycan</keyword>
<dbReference type="GO" id="GO:0012505">
    <property type="term" value="C:endomembrane system"/>
    <property type="evidence" value="ECO:0007669"/>
    <property type="project" value="UniProtKB-SubCell"/>
</dbReference>